<evidence type="ECO:0008006" key="5">
    <source>
        <dbReference type="Google" id="ProtNLM"/>
    </source>
</evidence>
<organism evidence="3 4">
    <name type="scientific">Liparis tanakae</name>
    <name type="common">Tanaka's snailfish</name>
    <dbReference type="NCBI Taxonomy" id="230148"/>
    <lineage>
        <taxon>Eukaryota</taxon>
        <taxon>Metazoa</taxon>
        <taxon>Chordata</taxon>
        <taxon>Craniata</taxon>
        <taxon>Vertebrata</taxon>
        <taxon>Euteleostomi</taxon>
        <taxon>Actinopterygii</taxon>
        <taxon>Neopterygii</taxon>
        <taxon>Teleostei</taxon>
        <taxon>Neoteleostei</taxon>
        <taxon>Acanthomorphata</taxon>
        <taxon>Eupercaria</taxon>
        <taxon>Perciformes</taxon>
        <taxon>Cottioidei</taxon>
        <taxon>Cottales</taxon>
        <taxon>Liparidae</taxon>
        <taxon>Liparis</taxon>
    </lineage>
</organism>
<proteinExistence type="predicted"/>
<reference evidence="3 4" key="1">
    <citation type="submission" date="2019-03" db="EMBL/GenBank/DDBJ databases">
        <title>First draft genome of Liparis tanakae, snailfish: a comprehensive survey of snailfish specific genes.</title>
        <authorList>
            <person name="Kim W."/>
            <person name="Song I."/>
            <person name="Jeong J.-H."/>
            <person name="Kim D."/>
            <person name="Kim S."/>
            <person name="Ryu S."/>
            <person name="Song J.Y."/>
            <person name="Lee S.K."/>
        </authorList>
    </citation>
    <scope>NUCLEOTIDE SEQUENCE [LARGE SCALE GENOMIC DNA]</scope>
    <source>
        <tissue evidence="3">Muscle</tissue>
    </source>
</reference>
<evidence type="ECO:0000313" key="3">
    <source>
        <dbReference type="EMBL" id="TNN33851.1"/>
    </source>
</evidence>
<keyword evidence="2" id="KW-0472">Membrane</keyword>
<dbReference type="AlphaFoldDB" id="A0A4Z2EZ91"/>
<accession>A0A4Z2EZ91</accession>
<gene>
    <name evidence="3" type="ORF">EYF80_055986</name>
</gene>
<feature type="region of interest" description="Disordered" evidence="1">
    <location>
        <begin position="1"/>
        <end position="26"/>
    </location>
</feature>
<name>A0A4Z2EZ91_9TELE</name>
<feature type="compositionally biased region" description="Basic residues" evidence="1">
    <location>
        <begin position="142"/>
        <end position="159"/>
    </location>
</feature>
<evidence type="ECO:0000313" key="4">
    <source>
        <dbReference type="Proteomes" id="UP000314294"/>
    </source>
</evidence>
<dbReference type="Proteomes" id="UP000314294">
    <property type="component" value="Unassembled WGS sequence"/>
</dbReference>
<feature type="region of interest" description="Disordered" evidence="1">
    <location>
        <begin position="44"/>
        <end position="178"/>
    </location>
</feature>
<comment type="caution">
    <text evidence="3">The sequence shown here is derived from an EMBL/GenBank/DDBJ whole genome shotgun (WGS) entry which is preliminary data.</text>
</comment>
<keyword evidence="2" id="KW-0812">Transmembrane</keyword>
<keyword evidence="2" id="KW-1133">Transmembrane helix</keyword>
<keyword evidence="4" id="KW-1185">Reference proteome</keyword>
<feature type="compositionally biased region" description="Basic and acidic residues" evidence="1">
    <location>
        <begin position="81"/>
        <end position="111"/>
    </location>
</feature>
<evidence type="ECO:0000256" key="2">
    <source>
        <dbReference type="SAM" id="Phobius"/>
    </source>
</evidence>
<dbReference type="EMBL" id="SRLO01002112">
    <property type="protein sequence ID" value="TNN33851.1"/>
    <property type="molecule type" value="Genomic_DNA"/>
</dbReference>
<feature type="transmembrane region" description="Helical" evidence="2">
    <location>
        <begin position="254"/>
        <end position="274"/>
    </location>
</feature>
<evidence type="ECO:0000256" key="1">
    <source>
        <dbReference type="SAM" id="MobiDB-lite"/>
    </source>
</evidence>
<protein>
    <recommendedName>
        <fullName evidence="5">Transmembrane protein</fullName>
    </recommendedName>
</protein>
<sequence length="300" mass="32774">MRGNRPGWAGSAPRKLRSGGRSGSPARILVWTSVSRESLHRGAVLELEDSAPPAAGRAALQDHGAGGPGPGVQAEDTPEEATDHRPPTTDDHRPRTTDHRLLSARRSHEELSEPDGDDTSAFTHYPQSIAMWRNSSIEGKQSKRSRKGRNALRRGKGQRGRGYAQAPPPTCQSSTFRDSLNSSRGAFHSPTLTCRYATALDLTRRLRTSSIRSLRYWISRLIDSAFSASSPFLFSSSSHSEPSRSCSTRFFCRYRVAAVLFCSIFFSFFSTLGAPDTHLTRGGGVLAEGEGGPEEDWGLE</sequence>